<keyword evidence="4 6" id="KW-1133">Transmembrane helix</keyword>
<name>W2RP57_CYPE1</name>
<reference evidence="7 8" key="1">
    <citation type="submission" date="2013-03" db="EMBL/GenBank/DDBJ databases">
        <title>The Genome Sequence of Phialophora europaea CBS 101466.</title>
        <authorList>
            <consortium name="The Broad Institute Genomics Platform"/>
            <person name="Cuomo C."/>
            <person name="de Hoog S."/>
            <person name="Gorbushina A."/>
            <person name="Walker B."/>
            <person name="Young S.K."/>
            <person name="Zeng Q."/>
            <person name="Gargeya S."/>
            <person name="Fitzgerald M."/>
            <person name="Haas B."/>
            <person name="Abouelleil A."/>
            <person name="Allen A.W."/>
            <person name="Alvarado L."/>
            <person name="Arachchi H.M."/>
            <person name="Berlin A.M."/>
            <person name="Chapman S.B."/>
            <person name="Gainer-Dewar J."/>
            <person name="Goldberg J."/>
            <person name="Griggs A."/>
            <person name="Gujja S."/>
            <person name="Hansen M."/>
            <person name="Howarth C."/>
            <person name="Imamovic A."/>
            <person name="Ireland A."/>
            <person name="Larimer J."/>
            <person name="McCowan C."/>
            <person name="Murphy C."/>
            <person name="Pearson M."/>
            <person name="Poon T.W."/>
            <person name="Priest M."/>
            <person name="Roberts A."/>
            <person name="Saif S."/>
            <person name="Shea T."/>
            <person name="Sisk P."/>
            <person name="Sykes S."/>
            <person name="Wortman J."/>
            <person name="Nusbaum C."/>
            <person name="Birren B."/>
        </authorList>
    </citation>
    <scope>NUCLEOTIDE SEQUENCE [LARGE SCALE GENOMIC DNA]</scope>
    <source>
        <strain evidence="7 8">CBS 101466</strain>
    </source>
</reference>
<protein>
    <recommendedName>
        <fullName evidence="9">Amino acid permease</fullName>
    </recommendedName>
</protein>
<dbReference type="EMBL" id="KB822723">
    <property type="protein sequence ID" value="ETN37504.1"/>
    <property type="molecule type" value="Genomic_DNA"/>
</dbReference>
<evidence type="ECO:0000313" key="8">
    <source>
        <dbReference type="Proteomes" id="UP000030752"/>
    </source>
</evidence>
<dbReference type="PANTHER" id="PTHR45649">
    <property type="entry name" value="AMINO-ACID PERMEASE BAT1"/>
    <property type="match status" value="1"/>
</dbReference>
<sequence>MSLEKYRPNSMAKEADVEGSGLYQTTTDDVRLAQLGHVQELKRTFSVWSLGCLCLCLMATWEALGSVLALALLSGGAPCLFYNYVLAFLGTIAVAFSLAEMASIYPTAGGQYHWVAALAPPQYRKAASWFTGWISIGGQICLTASAAFAGGLQLRGLISLNNDSYVPTQWQGMLFYWAVLLYALITNLWGTTPLSVMNLASGVLHIVGFLALTAVIGAMSPKHDAHYVFVEVENSTGWPSDGLAWMIGMLSAVYPFLGYDAAAHLAEEIPHAARNVPLAMVGSVLANGVLGFIYCLVILFGLGDLGSLLETTTGFPFMQLFLNATGSPAGATVMSLVPTLIAVAANTAGLTSTSRTFWAFARDNAIPASEFFAHVDTRLRIPVRMVVLVSFLQLLLGFVYLGSTTAFNAVISMAIIGMYLSYALPIAYMLFCGRGLGGPQPGPFKMGHVMGMLTNSVALIWLIAAMFFSTWPNFYPVTAQNMNYSIVVLAGWVAIGAVYYVVHGRHVYEGPAVET</sequence>
<comment type="subcellular location">
    <subcellularLocation>
        <location evidence="1">Membrane</location>
        <topology evidence="1">Multi-pass membrane protein</topology>
    </subcellularLocation>
</comment>
<organism evidence="7 8">
    <name type="scientific">Cyphellophora europaea (strain CBS 101466)</name>
    <name type="common">Phialophora europaea</name>
    <dbReference type="NCBI Taxonomy" id="1220924"/>
    <lineage>
        <taxon>Eukaryota</taxon>
        <taxon>Fungi</taxon>
        <taxon>Dikarya</taxon>
        <taxon>Ascomycota</taxon>
        <taxon>Pezizomycotina</taxon>
        <taxon>Eurotiomycetes</taxon>
        <taxon>Chaetothyriomycetidae</taxon>
        <taxon>Chaetothyriales</taxon>
        <taxon>Cyphellophoraceae</taxon>
        <taxon>Cyphellophora</taxon>
    </lineage>
</organism>
<keyword evidence="8" id="KW-1185">Reference proteome</keyword>
<keyword evidence="5 6" id="KW-0472">Membrane</keyword>
<feature type="transmembrane region" description="Helical" evidence="6">
    <location>
        <begin position="483"/>
        <end position="502"/>
    </location>
</feature>
<feature type="transmembrane region" description="Helical" evidence="6">
    <location>
        <begin position="278"/>
        <end position="300"/>
    </location>
</feature>
<evidence type="ECO:0000256" key="2">
    <source>
        <dbReference type="ARBA" id="ARBA00022448"/>
    </source>
</evidence>
<evidence type="ECO:0000256" key="1">
    <source>
        <dbReference type="ARBA" id="ARBA00004141"/>
    </source>
</evidence>
<proteinExistence type="predicted"/>
<dbReference type="PANTHER" id="PTHR45649:SF14">
    <property type="entry name" value="GABA PERMEASE"/>
    <property type="match status" value="1"/>
</dbReference>
<dbReference type="Pfam" id="PF13520">
    <property type="entry name" value="AA_permease_2"/>
    <property type="match status" value="1"/>
</dbReference>
<dbReference type="STRING" id="1220924.W2RP57"/>
<feature type="transmembrane region" description="Helical" evidence="6">
    <location>
        <begin position="409"/>
        <end position="431"/>
    </location>
</feature>
<feature type="transmembrane region" description="Helical" evidence="6">
    <location>
        <begin position="170"/>
        <end position="189"/>
    </location>
</feature>
<dbReference type="OrthoDB" id="3257095at2759"/>
<keyword evidence="3 6" id="KW-0812">Transmembrane</keyword>
<dbReference type="eggNOG" id="KOG1289">
    <property type="taxonomic scope" value="Eukaryota"/>
</dbReference>
<dbReference type="HOGENOM" id="CLU_004495_6_2_1"/>
<dbReference type="GO" id="GO:0016020">
    <property type="term" value="C:membrane"/>
    <property type="evidence" value="ECO:0007669"/>
    <property type="project" value="UniProtKB-SubCell"/>
</dbReference>
<dbReference type="Gene3D" id="1.20.1740.10">
    <property type="entry name" value="Amino acid/polyamine transporter I"/>
    <property type="match status" value="1"/>
</dbReference>
<evidence type="ECO:0000256" key="4">
    <source>
        <dbReference type="ARBA" id="ARBA00022989"/>
    </source>
</evidence>
<dbReference type="RefSeq" id="XP_008719673.1">
    <property type="nucleotide sequence ID" value="XM_008721451.1"/>
</dbReference>
<evidence type="ECO:0000256" key="6">
    <source>
        <dbReference type="SAM" id="Phobius"/>
    </source>
</evidence>
<dbReference type="GeneID" id="19974465"/>
<feature type="transmembrane region" description="Helical" evidence="6">
    <location>
        <begin position="126"/>
        <end position="150"/>
    </location>
</feature>
<evidence type="ECO:0008006" key="9">
    <source>
        <dbReference type="Google" id="ProtNLM"/>
    </source>
</evidence>
<dbReference type="PIRSF" id="PIRSF006060">
    <property type="entry name" value="AA_transporter"/>
    <property type="match status" value="1"/>
</dbReference>
<evidence type="ECO:0000313" key="7">
    <source>
        <dbReference type="EMBL" id="ETN37504.1"/>
    </source>
</evidence>
<feature type="transmembrane region" description="Helical" evidence="6">
    <location>
        <begin position="196"/>
        <end position="219"/>
    </location>
</feature>
<accession>W2RP57</accession>
<feature type="transmembrane region" description="Helical" evidence="6">
    <location>
        <begin position="452"/>
        <end position="471"/>
    </location>
</feature>
<evidence type="ECO:0000256" key="5">
    <source>
        <dbReference type="ARBA" id="ARBA00023136"/>
    </source>
</evidence>
<dbReference type="Proteomes" id="UP000030752">
    <property type="component" value="Unassembled WGS sequence"/>
</dbReference>
<keyword evidence="2" id="KW-0813">Transport</keyword>
<evidence type="ECO:0000256" key="3">
    <source>
        <dbReference type="ARBA" id="ARBA00022692"/>
    </source>
</evidence>
<feature type="transmembrane region" description="Helical" evidence="6">
    <location>
        <begin position="47"/>
        <end position="72"/>
    </location>
</feature>
<feature type="transmembrane region" description="Helical" evidence="6">
    <location>
        <begin position="243"/>
        <end position="266"/>
    </location>
</feature>
<dbReference type="InParanoid" id="W2RP57"/>
<gene>
    <name evidence="7" type="ORF">HMPREF1541_07126</name>
</gene>
<dbReference type="GO" id="GO:0022857">
    <property type="term" value="F:transmembrane transporter activity"/>
    <property type="evidence" value="ECO:0007669"/>
    <property type="project" value="InterPro"/>
</dbReference>
<feature type="transmembrane region" description="Helical" evidence="6">
    <location>
        <begin position="84"/>
        <end position="105"/>
    </location>
</feature>
<feature type="transmembrane region" description="Helical" evidence="6">
    <location>
        <begin position="385"/>
        <end position="403"/>
    </location>
</feature>
<dbReference type="AlphaFoldDB" id="W2RP57"/>
<dbReference type="InterPro" id="IPR002293">
    <property type="entry name" value="AA/rel_permease1"/>
</dbReference>
<dbReference type="VEuPathDB" id="FungiDB:HMPREF1541_07126"/>